<gene>
    <name evidence="1" type="ORF">BK754_24495</name>
</gene>
<protein>
    <submittedName>
        <fullName evidence="1">Uncharacterized protein</fullName>
    </submittedName>
</protein>
<evidence type="ECO:0000313" key="1">
    <source>
        <dbReference type="EMBL" id="OTY88065.1"/>
    </source>
</evidence>
<proteinExistence type="predicted"/>
<reference evidence="1 2" key="1">
    <citation type="submission" date="2016-10" db="EMBL/GenBank/DDBJ databases">
        <title>Comparative genomics of Bacillus thuringiensis reveals a path to pathogens against multiple invertebrate hosts.</title>
        <authorList>
            <person name="Zheng J."/>
            <person name="Gao Q."/>
            <person name="Liu H."/>
            <person name="Peng D."/>
            <person name="Ruan L."/>
            <person name="Sun M."/>
        </authorList>
    </citation>
    <scope>NUCLEOTIDE SEQUENCE [LARGE SCALE GENOMIC DNA]</scope>
    <source>
        <strain evidence="1">BGSC 4I4</strain>
    </source>
</reference>
<organism evidence="1 2">
    <name type="scientific">Bacillus thuringiensis serovar subtoxicus</name>
    <dbReference type="NCBI Taxonomy" id="475791"/>
    <lineage>
        <taxon>Bacteria</taxon>
        <taxon>Bacillati</taxon>
        <taxon>Bacillota</taxon>
        <taxon>Bacilli</taxon>
        <taxon>Bacillales</taxon>
        <taxon>Bacillaceae</taxon>
        <taxon>Bacillus</taxon>
        <taxon>Bacillus cereus group</taxon>
    </lineage>
</organism>
<accession>A0A9X6FH46</accession>
<sequence length="87" mass="10279">MVTVLESKDVKIRKCRQCYGCARNFEKGDTLNVVKSVDTDGFTSTYWCKTCEEYWNKYMESGDEIYLGELKSEDPETWEEVRQKIEN</sequence>
<comment type="caution">
    <text evidence="1">The sequence shown here is derived from an EMBL/GenBank/DDBJ whole genome shotgun (WGS) entry which is preliminary data.</text>
</comment>
<dbReference type="EMBL" id="NFDT01000186">
    <property type="protein sequence ID" value="OTY88065.1"/>
    <property type="molecule type" value="Genomic_DNA"/>
</dbReference>
<dbReference type="AlphaFoldDB" id="A0A9X6FH46"/>
<name>A0A9X6FH46_BACTU</name>
<evidence type="ECO:0000313" key="2">
    <source>
        <dbReference type="Proteomes" id="UP000194882"/>
    </source>
</evidence>
<dbReference type="Proteomes" id="UP000194882">
    <property type="component" value="Unassembled WGS sequence"/>
</dbReference>